<feature type="domain" description="PurM-like N-terminal" evidence="7">
    <location>
        <begin position="608"/>
        <end position="722"/>
    </location>
</feature>
<evidence type="ECO:0000259" key="8">
    <source>
        <dbReference type="Pfam" id="PF07992"/>
    </source>
</evidence>
<dbReference type="PANTHER" id="PTHR42913:SF9">
    <property type="entry name" value="SLR1591 PROTEIN"/>
    <property type="match status" value="1"/>
</dbReference>
<feature type="non-terminal residue" evidence="9">
    <location>
        <position position="758"/>
    </location>
</feature>
<dbReference type="InterPro" id="IPR051169">
    <property type="entry name" value="NADH-Q_oxidoreductase"/>
</dbReference>
<keyword evidence="4" id="KW-0274">FAD</keyword>
<dbReference type="GO" id="GO:0019646">
    <property type="term" value="P:aerobic electron transport chain"/>
    <property type="evidence" value="ECO:0007669"/>
    <property type="project" value="TreeGrafter"/>
</dbReference>
<dbReference type="InterPro" id="IPR023753">
    <property type="entry name" value="FAD/NAD-binding_dom"/>
</dbReference>
<feature type="domain" description="FAD/NAD(P)-binding" evidence="8">
    <location>
        <begin position="132"/>
        <end position="453"/>
    </location>
</feature>
<dbReference type="InterPro" id="IPR017584">
    <property type="entry name" value="Pyridine_nucleo_diS_OxRdtase_N"/>
</dbReference>
<dbReference type="Pfam" id="PF07992">
    <property type="entry name" value="Pyr_redox_2"/>
    <property type="match status" value="1"/>
</dbReference>
<evidence type="ECO:0000256" key="5">
    <source>
        <dbReference type="ARBA" id="ARBA00022840"/>
    </source>
</evidence>
<dbReference type="NCBIfam" id="TIGR03169">
    <property type="entry name" value="Nterm_to_SelD"/>
    <property type="match status" value="1"/>
</dbReference>
<evidence type="ECO:0000256" key="4">
    <source>
        <dbReference type="ARBA" id="ARBA00022827"/>
    </source>
</evidence>
<dbReference type="SUPFAM" id="SSF51905">
    <property type="entry name" value="FAD/NAD(P)-binding domain"/>
    <property type="match status" value="2"/>
</dbReference>
<evidence type="ECO:0008006" key="11">
    <source>
        <dbReference type="Google" id="ProtNLM"/>
    </source>
</evidence>
<proteinExistence type="predicted"/>
<dbReference type="NCBIfam" id="TIGR00476">
    <property type="entry name" value="selD"/>
    <property type="match status" value="1"/>
</dbReference>
<evidence type="ECO:0000259" key="7">
    <source>
        <dbReference type="Pfam" id="PF00586"/>
    </source>
</evidence>
<accession>A0AAE0FYG3</accession>
<dbReference type="PANTHER" id="PTHR42913">
    <property type="entry name" value="APOPTOSIS-INDUCING FACTOR 1"/>
    <property type="match status" value="1"/>
</dbReference>
<dbReference type="AlphaFoldDB" id="A0AAE0FYG3"/>
<dbReference type="GO" id="GO:0003955">
    <property type="term" value="F:NAD(P)H dehydrogenase (quinone) activity"/>
    <property type="evidence" value="ECO:0007669"/>
    <property type="project" value="TreeGrafter"/>
</dbReference>
<comment type="caution">
    <text evidence="9">The sequence shown here is derived from an EMBL/GenBank/DDBJ whole genome shotgun (WGS) entry which is preliminary data.</text>
</comment>
<reference evidence="9 10" key="1">
    <citation type="journal article" date="2015" name="Genome Biol. Evol.">
        <title>Comparative Genomics of a Bacterivorous Green Alga Reveals Evolutionary Causalities and Consequences of Phago-Mixotrophic Mode of Nutrition.</title>
        <authorList>
            <person name="Burns J.A."/>
            <person name="Paasch A."/>
            <person name="Narechania A."/>
            <person name="Kim E."/>
        </authorList>
    </citation>
    <scope>NUCLEOTIDE SEQUENCE [LARGE SCALE GENOMIC DNA]</scope>
    <source>
        <strain evidence="9 10">PLY_AMNH</strain>
    </source>
</reference>
<gene>
    <name evidence="9" type="ORF">CYMTET_23329</name>
</gene>
<evidence type="ECO:0000256" key="2">
    <source>
        <dbReference type="ARBA" id="ARBA00022630"/>
    </source>
</evidence>
<comment type="cofactor">
    <cofactor evidence="1">
        <name>FAD</name>
        <dbReference type="ChEBI" id="CHEBI:57692"/>
    </cofactor>
</comment>
<name>A0AAE0FYG3_9CHLO</name>
<dbReference type="InterPro" id="IPR036188">
    <property type="entry name" value="FAD/NAD-bd_sf"/>
</dbReference>
<dbReference type="Pfam" id="PF00586">
    <property type="entry name" value="AIRS"/>
    <property type="match status" value="1"/>
</dbReference>
<dbReference type="SUPFAM" id="SSF55326">
    <property type="entry name" value="PurM N-terminal domain-like"/>
    <property type="match status" value="1"/>
</dbReference>
<evidence type="ECO:0000256" key="6">
    <source>
        <dbReference type="ARBA" id="ARBA00023002"/>
    </source>
</evidence>
<dbReference type="Proteomes" id="UP001190700">
    <property type="component" value="Unassembled WGS sequence"/>
</dbReference>
<protein>
    <recommendedName>
        <fullName evidence="11">Selenide, water dikinase</fullName>
    </recommendedName>
</protein>
<evidence type="ECO:0000256" key="3">
    <source>
        <dbReference type="ARBA" id="ARBA00022741"/>
    </source>
</evidence>
<sequence>MSHSHTQLSYARLATGAAVGSALTLAASPYVRSRIAIKLHLLKMFIAEGFLEESATSTWADWISRLKTLRLLLWIEGNHQRNVLNSGGPEACKRDPAKMFQEPLPHLKHLKQMMNLEKASEMGAMDNSPVLKDLVLVGGGHSHVHVLRMLGMAPMKGVRVTLVTRDVETPYSGMMPGHVAGLYTRAECHIDLVRMARFAKARVVHAEATGLDLAGKRVILSGRPAISYDILSINIGCSPQMCNGLASGYDAARLAGGGTSDGLDAVTPVKPIDGFSARWDAVLAKTAQWAGEQHIVIVGGGAGGIELALSIQYRLQTELRKLGKPREWARVSVVTRSRGILPSHSQGTRKIFARILRERHVKLMTGFAVERVQGNLLQSKDGRAQAFDECVWCTQGAPQQWIQSSGLGLDDAGFLTVEQTMQCKGVEDDSVFAAGDIASIIGHPRPKAGVFAVMAGMPLAENLRRKLEGRPLVKYWPQTEWLGLIGTGDGKCVASRGSLAVAEHEWLWELKDWIDRKWMYNYTEGIPLMEDKSDPTAGNKIAAVAGTEALELLKHASMRCGGCGAKVGASVLERTMQRLKHGDPSGDSPDGTGIPTRPDVLVGMDAPDDCAVVLADPDAPAGPVTVHTVDFFRSFVGDDYLFGRIAAIHAISDCHAMNAHPQTALAMAVLPLATEAVQEESLFQMMAGACEAMREAGCALGGGHTCEGQEQALGFCVSGTATSVHALLKKGGMQVGEVLVLTKAIGTGTVLAAEMRNK</sequence>
<evidence type="ECO:0000313" key="10">
    <source>
        <dbReference type="Proteomes" id="UP001190700"/>
    </source>
</evidence>
<keyword evidence="6" id="KW-0560">Oxidoreductase</keyword>
<evidence type="ECO:0000256" key="1">
    <source>
        <dbReference type="ARBA" id="ARBA00001974"/>
    </source>
</evidence>
<keyword evidence="2" id="KW-0285">Flavoprotein</keyword>
<dbReference type="InterPro" id="IPR016188">
    <property type="entry name" value="PurM-like_N"/>
</dbReference>
<keyword evidence="3" id="KW-0547">Nucleotide-binding</keyword>
<dbReference type="Gene3D" id="3.30.1330.10">
    <property type="entry name" value="PurM-like, N-terminal domain"/>
    <property type="match status" value="1"/>
</dbReference>
<dbReference type="EMBL" id="LGRX02011993">
    <property type="protein sequence ID" value="KAK3268150.1"/>
    <property type="molecule type" value="Genomic_DNA"/>
</dbReference>
<evidence type="ECO:0000313" key="9">
    <source>
        <dbReference type="EMBL" id="KAK3268150.1"/>
    </source>
</evidence>
<organism evidence="9 10">
    <name type="scientific">Cymbomonas tetramitiformis</name>
    <dbReference type="NCBI Taxonomy" id="36881"/>
    <lineage>
        <taxon>Eukaryota</taxon>
        <taxon>Viridiplantae</taxon>
        <taxon>Chlorophyta</taxon>
        <taxon>Pyramimonadophyceae</taxon>
        <taxon>Pyramimonadales</taxon>
        <taxon>Pyramimonadaceae</taxon>
        <taxon>Cymbomonas</taxon>
    </lineage>
</organism>
<keyword evidence="5" id="KW-0067">ATP-binding</keyword>
<keyword evidence="10" id="KW-1185">Reference proteome</keyword>
<dbReference type="InterPro" id="IPR004536">
    <property type="entry name" value="SPS/SelD"/>
</dbReference>
<dbReference type="InterPro" id="IPR036921">
    <property type="entry name" value="PurM-like_N_sf"/>
</dbReference>
<dbReference type="GO" id="GO:0005524">
    <property type="term" value="F:ATP binding"/>
    <property type="evidence" value="ECO:0007669"/>
    <property type="project" value="UniProtKB-KW"/>
</dbReference>
<dbReference type="Gene3D" id="3.50.50.100">
    <property type="match status" value="1"/>
</dbReference>